<feature type="transmembrane region" description="Helical" evidence="17">
    <location>
        <begin position="285"/>
        <end position="310"/>
    </location>
</feature>
<keyword evidence="4" id="KW-0762">Sugar transport</keyword>
<name>A0A1E8GKQ9_9LACT</name>
<keyword evidence="6" id="KW-0598">Phosphotransferase system</keyword>
<dbReference type="PROSITE" id="PS00371">
    <property type="entry name" value="PTS_EIIA_TYPE_1_HIS"/>
    <property type="match status" value="1"/>
</dbReference>
<dbReference type="FunFam" id="3.30.1360.60:FF:000001">
    <property type="entry name" value="PTS system glucose-specific IIBC component PtsG"/>
    <property type="match status" value="1"/>
</dbReference>
<comment type="catalytic activity">
    <reaction evidence="13">
        <text>N(pros)-phospho-L-histidyl-[protein](out) + sucrose = sucrose 6(G)-phosphate(in) + L-histidyl-[protein]</text>
        <dbReference type="Rhea" id="RHEA:49236"/>
        <dbReference type="Rhea" id="RHEA-COMP:9745"/>
        <dbReference type="Rhea" id="RHEA-COMP:9746"/>
        <dbReference type="ChEBI" id="CHEBI:17992"/>
        <dbReference type="ChEBI" id="CHEBI:29979"/>
        <dbReference type="ChEBI" id="CHEBI:64837"/>
        <dbReference type="ChEBI" id="CHEBI:91002"/>
        <dbReference type="EC" id="2.7.1.211"/>
    </reaction>
</comment>
<dbReference type="GO" id="GO:0009401">
    <property type="term" value="P:phosphoenolpyruvate-dependent sugar phosphotransferase system"/>
    <property type="evidence" value="ECO:0007669"/>
    <property type="project" value="UniProtKB-KW"/>
</dbReference>
<evidence type="ECO:0000256" key="1">
    <source>
        <dbReference type="ARBA" id="ARBA00004651"/>
    </source>
</evidence>
<feature type="transmembrane region" description="Helical" evidence="17">
    <location>
        <begin position="243"/>
        <end position="265"/>
    </location>
</feature>
<dbReference type="GO" id="GO:0008982">
    <property type="term" value="F:protein-N(PI)-phosphohistidine-sugar phosphotransferase activity"/>
    <property type="evidence" value="ECO:0007669"/>
    <property type="project" value="InterPro"/>
</dbReference>
<feature type="active site" description="Phosphocysteine intermediate; for EIIB activity" evidence="16">
    <location>
        <position position="27"/>
    </location>
</feature>
<evidence type="ECO:0000256" key="3">
    <source>
        <dbReference type="ARBA" id="ARBA00022475"/>
    </source>
</evidence>
<feature type="transmembrane region" description="Helical" evidence="17">
    <location>
        <begin position="199"/>
        <end position="223"/>
    </location>
</feature>
<evidence type="ECO:0000256" key="13">
    <source>
        <dbReference type="ARBA" id="ARBA00048931"/>
    </source>
</evidence>
<dbReference type="Pfam" id="PF02378">
    <property type="entry name" value="PTS_EIIC"/>
    <property type="match status" value="1"/>
</dbReference>
<dbReference type="GO" id="GO:0016301">
    <property type="term" value="F:kinase activity"/>
    <property type="evidence" value="ECO:0007669"/>
    <property type="project" value="UniProtKB-KW"/>
</dbReference>
<evidence type="ECO:0000256" key="14">
    <source>
        <dbReference type="ARBA" id="ARBA00074554"/>
    </source>
</evidence>
<dbReference type="Gene3D" id="2.70.70.10">
    <property type="entry name" value="Glucose Permease (Domain IIA)"/>
    <property type="match status" value="1"/>
</dbReference>
<protein>
    <recommendedName>
        <fullName evidence="14">PTS system sucrose-specific EIIBCA component</fullName>
        <ecNumber evidence="11">2.7.1.211</ecNumber>
    </recommendedName>
    <alternativeName>
        <fullName evidence="15">EIIBCA-Scr</fullName>
    </alternativeName>
</protein>
<reference evidence="22" key="1">
    <citation type="submission" date="2016-09" db="EMBL/GenBank/DDBJ databases">
        <title>Draft genome sequence of a novel species of the family Streptococcaceae isolated from flowers.</title>
        <authorList>
            <person name="Chuah L.-O."/>
            <person name="Yap K.-P."/>
            <person name="Thong K.L."/>
            <person name="Liong M.T."/>
            <person name="Ahmad R."/>
            <person name="Rusul G."/>
        </authorList>
    </citation>
    <scope>NUCLEOTIDE SEQUENCE [LARGE SCALE GENOMIC DNA]</scope>
    <source>
        <strain evidence="22">DF1</strain>
    </source>
</reference>
<dbReference type="InterPro" id="IPR003352">
    <property type="entry name" value="PTS_EIIC"/>
</dbReference>
<feature type="domain" description="PTS EIIA type-1" evidence="18">
    <location>
        <begin position="488"/>
        <end position="592"/>
    </location>
</feature>
<proteinExistence type="predicted"/>
<dbReference type="SUPFAM" id="SSF51261">
    <property type="entry name" value="Duplicated hybrid motif"/>
    <property type="match status" value="1"/>
</dbReference>
<feature type="domain" description="PTS EIIB type-1" evidence="19">
    <location>
        <begin position="5"/>
        <end position="87"/>
    </location>
</feature>
<evidence type="ECO:0000256" key="11">
    <source>
        <dbReference type="ARBA" id="ARBA00044053"/>
    </source>
</evidence>
<feature type="transmembrane region" description="Helical" evidence="17">
    <location>
        <begin position="322"/>
        <end position="344"/>
    </location>
</feature>
<dbReference type="InterPro" id="IPR011055">
    <property type="entry name" value="Dup_hybrid_motif"/>
</dbReference>
<comment type="subcellular location">
    <subcellularLocation>
        <location evidence="1">Cell membrane</location>
        <topology evidence="1">Multi-pass membrane protein</topology>
    </subcellularLocation>
</comment>
<dbReference type="InterPro" id="IPR011297">
    <property type="entry name" value="PTS_IIABC_b_glu"/>
</dbReference>
<feature type="domain" description="PTS EIIC type-1" evidence="20">
    <location>
        <begin position="103"/>
        <end position="460"/>
    </location>
</feature>
<feature type="transmembrane region" description="Helical" evidence="17">
    <location>
        <begin position="173"/>
        <end position="193"/>
    </location>
</feature>
<evidence type="ECO:0000256" key="15">
    <source>
        <dbReference type="ARBA" id="ARBA00081008"/>
    </source>
</evidence>
<keyword evidence="9 17" id="KW-1133">Transmembrane helix</keyword>
<feature type="transmembrane region" description="Helical" evidence="17">
    <location>
        <begin position="429"/>
        <end position="450"/>
    </location>
</feature>
<dbReference type="InterPro" id="IPR001996">
    <property type="entry name" value="PTS_IIB_1"/>
</dbReference>
<evidence type="ECO:0000313" key="21">
    <source>
        <dbReference type="EMBL" id="OFI48253.1"/>
    </source>
</evidence>
<evidence type="ECO:0000256" key="17">
    <source>
        <dbReference type="SAM" id="Phobius"/>
    </source>
</evidence>
<dbReference type="OrthoDB" id="9769191at2"/>
<dbReference type="Pfam" id="PF00367">
    <property type="entry name" value="PTS_EIIB"/>
    <property type="match status" value="1"/>
</dbReference>
<keyword evidence="10 17" id="KW-0472">Membrane</keyword>
<comment type="function">
    <text evidence="12">The phosphoenolpyruvate-dependent sugar phosphotransferase system (sugar PTS), a major carbohydrate active transport system, catalyzes the phosphorylation of incoming sugar substrates concomitantly with their translocation across the cell membrane. This system is involved in sucrose transport.</text>
</comment>
<dbReference type="GO" id="GO:0005886">
    <property type="term" value="C:plasma membrane"/>
    <property type="evidence" value="ECO:0007669"/>
    <property type="project" value="UniProtKB-SubCell"/>
</dbReference>
<dbReference type="InterPro" id="IPR001127">
    <property type="entry name" value="PTS_EIIA_1_perm"/>
</dbReference>
<dbReference type="NCBIfam" id="TIGR00830">
    <property type="entry name" value="PTBA"/>
    <property type="match status" value="1"/>
</dbReference>
<dbReference type="EC" id="2.7.1.211" evidence="11"/>
<dbReference type="FunFam" id="2.70.70.10:FF:000001">
    <property type="entry name" value="PTS system glucose-specific IIA component"/>
    <property type="match status" value="1"/>
</dbReference>
<sequence>MGKYSELAKQIVKGVGGDENIISLVHCATRLRFKLKDDSIANTKELNENPGVIQVVKSAGQYQVVIGSHVGDVYKEIMEITNLEGSNKSDEKDNLGIFAKLVDTISSIFTPFLGAMAGAGVLKGLLILFVSLGWLSVESGTYTILFTAADGIFTFLPVFLAYTAAKKFNANTFIAVAIAAALLHPSISAALASGNGLKFLGIPVILGVGGYASSVVPIILSIWVQSKVEPFLKNVIPSVLQMVFIPFLTLLIMVPLTFVVIGPLGTIIGDYLGKGFNGLYGFSPLLAGIIIGGFWQVMVMFGIHWGFIPIAMISLQMQGYEVLAPLALPSVIAQGGAALAVAFITRNKEFRALSISTAVPVFFGITEPVVYGVNLPLKKPFIASCISGAVGGGIIGFFGVKNFTNGLISLLSIPGMISTDPSLKSNVPAVIAAVIIAFVLAFILTYVLCFKDQEVIKDKKDANTAILVEGELVSPMDGEVIELSQIEDPVFSSGVMGNGLAIKPIAGEVYSPAEATVITVFPTGHAIGLKTDEGAEILIHIGMNTVELDGEGFHPMVRQGDKVKQGDLLINFDLELLNEKGYSAITPVIITNTTNYREVIPTSEKEIRVGQSVIKIVY</sequence>
<dbReference type="EMBL" id="MKIR01000026">
    <property type="protein sequence ID" value="OFI48253.1"/>
    <property type="molecule type" value="Genomic_DNA"/>
</dbReference>
<dbReference type="STRING" id="1859473.BG261_08190"/>
<dbReference type="SUPFAM" id="SSF55604">
    <property type="entry name" value="Glucose permease domain IIB"/>
    <property type="match status" value="1"/>
</dbReference>
<keyword evidence="2" id="KW-0813">Transport</keyword>
<dbReference type="InterPro" id="IPR036878">
    <property type="entry name" value="Glu_permease_IIB"/>
</dbReference>
<evidence type="ECO:0000256" key="4">
    <source>
        <dbReference type="ARBA" id="ARBA00022597"/>
    </source>
</evidence>
<keyword evidence="8" id="KW-0418">Kinase</keyword>
<evidence type="ECO:0000256" key="16">
    <source>
        <dbReference type="PROSITE-ProRule" id="PRU00421"/>
    </source>
</evidence>
<keyword evidence="3" id="KW-1003">Cell membrane</keyword>
<evidence type="ECO:0000313" key="22">
    <source>
        <dbReference type="Proteomes" id="UP000178622"/>
    </source>
</evidence>
<feature type="transmembrane region" description="Helical" evidence="17">
    <location>
        <begin position="380"/>
        <end position="400"/>
    </location>
</feature>
<dbReference type="AlphaFoldDB" id="A0A1E8GKQ9"/>
<dbReference type="PANTHER" id="PTHR30175">
    <property type="entry name" value="PHOSPHOTRANSFERASE SYSTEM TRANSPORT PROTEIN"/>
    <property type="match status" value="1"/>
</dbReference>
<evidence type="ECO:0000256" key="2">
    <source>
        <dbReference type="ARBA" id="ARBA00022448"/>
    </source>
</evidence>
<evidence type="ECO:0000256" key="10">
    <source>
        <dbReference type="ARBA" id="ARBA00023136"/>
    </source>
</evidence>
<dbReference type="Pfam" id="PF00358">
    <property type="entry name" value="PTS_EIIA_1"/>
    <property type="match status" value="1"/>
</dbReference>
<dbReference type="PROSITE" id="PS01035">
    <property type="entry name" value="PTS_EIIB_TYPE_1_CYS"/>
    <property type="match status" value="1"/>
</dbReference>
<keyword evidence="7 17" id="KW-0812">Transmembrane</keyword>
<organism evidence="21 22">
    <name type="scientific">Floricoccus tropicus</name>
    <dbReference type="NCBI Taxonomy" id="1859473"/>
    <lineage>
        <taxon>Bacteria</taxon>
        <taxon>Bacillati</taxon>
        <taxon>Bacillota</taxon>
        <taxon>Bacilli</taxon>
        <taxon>Lactobacillales</taxon>
        <taxon>Streptococcaceae</taxon>
        <taxon>Floricoccus</taxon>
    </lineage>
</organism>
<dbReference type="Proteomes" id="UP000178622">
    <property type="component" value="Unassembled WGS sequence"/>
</dbReference>
<keyword evidence="5" id="KW-0808">Transferase</keyword>
<dbReference type="InterPro" id="IPR050558">
    <property type="entry name" value="PTS_Sugar-Specific_Components"/>
</dbReference>
<dbReference type="PROSITE" id="PS51093">
    <property type="entry name" value="PTS_EIIA_TYPE_1"/>
    <property type="match status" value="1"/>
</dbReference>
<evidence type="ECO:0000259" key="19">
    <source>
        <dbReference type="PROSITE" id="PS51098"/>
    </source>
</evidence>
<dbReference type="InterPro" id="IPR013013">
    <property type="entry name" value="PTS_EIIC_1"/>
</dbReference>
<comment type="caution">
    <text evidence="21">The sequence shown here is derived from an EMBL/GenBank/DDBJ whole genome shotgun (WGS) entry which is preliminary data.</text>
</comment>
<evidence type="ECO:0000256" key="6">
    <source>
        <dbReference type="ARBA" id="ARBA00022683"/>
    </source>
</evidence>
<evidence type="ECO:0000256" key="5">
    <source>
        <dbReference type="ARBA" id="ARBA00022679"/>
    </source>
</evidence>
<dbReference type="PROSITE" id="PS51103">
    <property type="entry name" value="PTS_EIIC_TYPE_1"/>
    <property type="match status" value="1"/>
</dbReference>
<feature type="transmembrane region" description="Helical" evidence="17">
    <location>
        <begin position="350"/>
        <end position="373"/>
    </location>
</feature>
<evidence type="ECO:0000256" key="9">
    <source>
        <dbReference type="ARBA" id="ARBA00022989"/>
    </source>
</evidence>
<evidence type="ECO:0000259" key="18">
    <source>
        <dbReference type="PROSITE" id="PS51093"/>
    </source>
</evidence>
<evidence type="ECO:0000256" key="8">
    <source>
        <dbReference type="ARBA" id="ARBA00022777"/>
    </source>
</evidence>
<feature type="transmembrane region" description="Helical" evidence="17">
    <location>
        <begin position="108"/>
        <end position="135"/>
    </location>
</feature>
<dbReference type="CDD" id="cd00212">
    <property type="entry name" value="PTS_IIB_glc"/>
    <property type="match status" value="1"/>
</dbReference>
<evidence type="ECO:0000259" key="20">
    <source>
        <dbReference type="PROSITE" id="PS51103"/>
    </source>
</evidence>
<dbReference type="NCBIfam" id="TIGR01995">
    <property type="entry name" value="PTS-II-ABC-beta"/>
    <property type="match status" value="1"/>
</dbReference>
<accession>A0A1E8GKQ9</accession>
<gene>
    <name evidence="21" type="ORF">BG261_08190</name>
</gene>
<keyword evidence="22" id="KW-1185">Reference proteome</keyword>
<evidence type="ECO:0000256" key="12">
    <source>
        <dbReference type="ARBA" id="ARBA00045139"/>
    </source>
</evidence>
<dbReference type="Gene3D" id="3.30.1360.60">
    <property type="entry name" value="Glucose permease domain IIB"/>
    <property type="match status" value="1"/>
</dbReference>
<dbReference type="RefSeq" id="WP_070793261.1">
    <property type="nucleotide sequence ID" value="NZ_MKIR01000026.1"/>
</dbReference>
<evidence type="ECO:0000256" key="7">
    <source>
        <dbReference type="ARBA" id="ARBA00022692"/>
    </source>
</evidence>
<dbReference type="PROSITE" id="PS51098">
    <property type="entry name" value="PTS_EIIB_TYPE_1"/>
    <property type="match status" value="1"/>
</dbReference>
<dbReference type="PANTHER" id="PTHR30175:SF1">
    <property type="entry name" value="PTS SYSTEM ARBUTIN-, CELLOBIOSE-, AND SALICIN-SPECIFIC EIIBC COMPONENT-RELATED"/>
    <property type="match status" value="1"/>
</dbReference>
<dbReference type="InterPro" id="IPR018113">
    <property type="entry name" value="PTrfase_EIIB_Cys"/>
</dbReference>
<dbReference type="GO" id="GO:0015771">
    <property type="term" value="P:trehalose transport"/>
    <property type="evidence" value="ECO:0007669"/>
    <property type="project" value="TreeGrafter"/>
</dbReference>
<dbReference type="GO" id="GO:0090589">
    <property type="term" value="F:protein-phosphocysteine-trehalose phosphotransferase system transporter activity"/>
    <property type="evidence" value="ECO:0007669"/>
    <property type="project" value="TreeGrafter"/>
</dbReference>
<feature type="transmembrane region" description="Helical" evidence="17">
    <location>
        <begin position="141"/>
        <end position="161"/>
    </location>
</feature>